<accession>A0A0F6VZJ9</accession>
<dbReference type="AlphaFoldDB" id="A0A0F6VZJ9"/>
<keyword evidence="2" id="KW-1185">Reference proteome</keyword>
<organism evidence="1 2">
    <name type="scientific">Sandaracinus amylolyticus</name>
    <dbReference type="NCBI Taxonomy" id="927083"/>
    <lineage>
        <taxon>Bacteria</taxon>
        <taxon>Pseudomonadati</taxon>
        <taxon>Myxococcota</taxon>
        <taxon>Polyangia</taxon>
        <taxon>Polyangiales</taxon>
        <taxon>Sandaracinaceae</taxon>
        <taxon>Sandaracinus</taxon>
    </lineage>
</organism>
<gene>
    <name evidence="1" type="ORF">DB32_000760</name>
</gene>
<proteinExistence type="predicted"/>
<reference evidence="1 2" key="1">
    <citation type="submission" date="2015-03" db="EMBL/GenBank/DDBJ databases">
        <title>Genome assembly of Sandaracinus amylolyticus DSM 53668.</title>
        <authorList>
            <person name="Sharma G."/>
            <person name="Subramanian S."/>
        </authorList>
    </citation>
    <scope>NUCLEOTIDE SEQUENCE [LARGE SCALE GENOMIC DNA]</scope>
    <source>
        <strain evidence="1 2">DSM 53668</strain>
    </source>
</reference>
<dbReference type="KEGG" id="samy:DB32_000760"/>
<evidence type="ECO:0000313" key="1">
    <source>
        <dbReference type="EMBL" id="AKF03611.1"/>
    </source>
</evidence>
<protein>
    <submittedName>
        <fullName evidence="1">Uncharacterized protein</fullName>
    </submittedName>
</protein>
<dbReference type="EMBL" id="CP011125">
    <property type="protein sequence ID" value="AKF03611.1"/>
    <property type="molecule type" value="Genomic_DNA"/>
</dbReference>
<name>A0A0F6VZJ9_9BACT</name>
<dbReference type="Proteomes" id="UP000034883">
    <property type="component" value="Chromosome"/>
</dbReference>
<evidence type="ECO:0000313" key="2">
    <source>
        <dbReference type="Proteomes" id="UP000034883"/>
    </source>
</evidence>
<sequence length="39" mass="4123">MQGAIHGATAQFAEKARRRTVRAQCAHGSRTASTVLVLA</sequence>